<evidence type="ECO:0000313" key="1">
    <source>
        <dbReference type="EMBL" id="KAJ3480881.1"/>
    </source>
</evidence>
<protein>
    <submittedName>
        <fullName evidence="1">Uncharacterized protein</fullName>
    </submittedName>
</protein>
<proteinExistence type="predicted"/>
<evidence type="ECO:0000313" key="2">
    <source>
        <dbReference type="Proteomes" id="UP001148737"/>
    </source>
</evidence>
<gene>
    <name evidence="1" type="ORF">NLG97_g7962</name>
</gene>
<accession>A0ACC1QLZ5</accession>
<dbReference type="EMBL" id="JANAKD010001310">
    <property type="protein sequence ID" value="KAJ3480881.1"/>
    <property type="molecule type" value="Genomic_DNA"/>
</dbReference>
<reference evidence="1" key="1">
    <citation type="submission" date="2022-07" db="EMBL/GenBank/DDBJ databases">
        <title>Genome Sequence of Lecanicillium saksenae.</title>
        <authorList>
            <person name="Buettner E."/>
        </authorList>
    </citation>
    <scope>NUCLEOTIDE SEQUENCE</scope>
    <source>
        <strain evidence="1">VT-O1</strain>
    </source>
</reference>
<dbReference type="Proteomes" id="UP001148737">
    <property type="component" value="Unassembled WGS sequence"/>
</dbReference>
<keyword evidence="2" id="KW-1185">Reference proteome</keyword>
<comment type="caution">
    <text evidence="1">The sequence shown here is derived from an EMBL/GenBank/DDBJ whole genome shotgun (WGS) entry which is preliminary data.</text>
</comment>
<sequence>MDLLSTIRKTGSRGGVNFSWDDVANSSRRENYLGHSLKAPVGRWQKGKDLNWYAKSDATAANADETEEEREARERKEELRKVKEAEEDALARALGLPVKQRDTTGANSIEVTNKRQIGPAAGPDDAEKQPSADHEMARDAIENTVADIEAAAAAAVATETTESDAVIGAAVGIRSTENAGTAVREGIGARGSIRTIEETAAAAGSVEDIGIGMTEIHPGVAVALDHQSAGTIYIIARNLIKLNIAYQHEKSESCVRVKVMCRPVATVFGGTRIGNRELFKPETSLHAFLGTLAAHGITTIDTAQAYGNSEAALGQIKAGERFTLDTKWSPSSWTGTEPWATKDRIIRTAEDSFQKLGVAAGTFYLHKMDAFTPFSETLSAVNEVYKKGQFHRFGLSGFPPKEIEAVYNHCAEKGYPLPTVYQGSYNPLERSKETFLFPTLRKLGMAFYAFGPSAGGFLGKTVEQAEQMKNNIDTVSATCKPYLCDDRYMMALSKWNTAAAKEGVSAAELAYRWVTQHSPLDGDKGDAMIIGTSSPEQLEQTLIGIERGRLSDEACFAIQEIWESVADGV</sequence>
<organism evidence="1 2">
    <name type="scientific">Lecanicillium saksenae</name>
    <dbReference type="NCBI Taxonomy" id="468837"/>
    <lineage>
        <taxon>Eukaryota</taxon>
        <taxon>Fungi</taxon>
        <taxon>Dikarya</taxon>
        <taxon>Ascomycota</taxon>
        <taxon>Pezizomycotina</taxon>
        <taxon>Sordariomycetes</taxon>
        <taxon>Hypocreomycetidae</taxon>
        <taxon>Hypocreales</taxon>
        <taxon>Cordycipitaceae</taxon>
        <taxon>Lecanicillium</taxon>
    </lineage>
</organism>
<name>A0ACC1QLZ5_9HYPO</name>